<keyword evidence="2" id="KW-0560">Oxidoreductase</keyword>
<evidence type="ECO:0000313" key="3">
    <source>
        <dbReference type="EMBL" id="ORY63636.1"/>
    </source>
</evidence>
<dbReference type="PRINTS" id="PR00081">
    <property type="entry name" value="GDHRDH"/>
</dbReference>
<dbReference type="InterPro" id="IPR036291">
    <property type="entry name" value="NAD(P)-bd_dom_sf"/>
</dbReference>
<evidence type="ECO:0000256" key="2">
    <source>
        <dbReference type="ARBA" id="ARBA00023002"/>
    </source>
</evidence>
<protein>
    <submittedName>
        <fullName evidence="3">Glucose/ribitol dehydrogenase family protein</fullName>
    </submittedName>
</protein>
<dbReference type="Pfam" id="PF00106">
    <property type="entry name" value="adh_short"/>
    <property type="match status" value="1"/>
</dbReference>
<evidence type="ECO:0000313" key="4">
    <source>
        <dbReference type="Proteomes" id="UP000193920"/>
    </source>
</evidence>
<dbReference type="InterPro" id="IPR002347">
    <property type="entry name" value="SDR_fam"/>
</dbReference>
<dbReference type="EMBL" id="MCOG01000056">
    <property type="protein sequence ID" value="ORY63636.1"/>
    <property type="molecule type" value="Genomic_DNA"/>
</dbReference>
<reference evidence="3 4" key="1">
    <citation type="submission" date="2016-08" db="EMBL/GenBank/DDBJ databases">
        <title>A Parts List for Fungal Cellulosomes Revealed by Comparative Genomics.</title>
        <authorList>
            <consortium name="DOE Joint Genome Institute"/>
            <person name="Haitjema C.H."/>
            <person name="Gilmore S.P."/>
            <person name="Henske J.K."/>
            <person name="Solomon K.V."/>
            <person name="De Groot R."/>
            <person name="Kuo A."/>
            <person name="Mondo S.J."/>
            <person name="Salamov A.A."/>
            <person name="Labutti K."/>
            <person name="Zhao Z."/>
            <person name="Chiniquy J."/>
            <person name="Barry K."/>
            <person name="Brewer H.M."/>
            <person name="Purvine S.O."/>
            <person name="Wright A.T."/>
            <person name="Boxma B."/>
            <person name="Van Alen T."/>
            <person name="Hackstein J.H."/>
            <person name="Baker S.E."/>
            <person name="Grigoriev I.V."/>
            <person name="O'Malley M.A."/>
        </authorList>
    </citation>
    <scope>NUCLEOTIDE SEQUENCE [LARGE SCALE GENOMIC DNA]</scope>
    <source>
        <strain evidence="3 4">G1</strain>
    </source>
</reference>
<dbReference type="GO" id="GO:0016491">
    <property type="term" value="F:oxidoreductase activity"/>
    <property type="evidence" value="ECO:0007669"/>
    <property type="project" value="UniProtKB-KW"/>
</dbReference>
<accession>A0A1Y2DWX5</accession>
<dbReference type="STRING" id="1754190.A0A1Y2DWX5"/>
<gene>
    <name evidence="3" type="ORF">LY90DRAFT_700976</name>
</gene>
<dbReference type="Proteomes" id="UP000193920">
    <property type="component" value="Unassembled WGS sequence"/>
</dbReference>
<sequence>MPEKVVLITGATSGLGLETAKKVAKQSQDFHIIIPCRNIKKGEAVKQQIIEYSGNSNIDLLYMDLSDISSIKPFVEEFKKLNKSIYALVCNAGISRFGKNEKEITAEGFDIIFVSNHLGHFLLTKLLLPFMEKKGKIFYTSSDMHNPPPSEEDPKFEWIGVDALAHPDDKLAVSPQRYAYSKLFNLYYVYELTRRLKAEKSEILVNAFNPGLMRTHLIEGGNDQFYEFIRINVPERYGDLEKSSSAYAELIYSDDIVLSSGHFYDRSVRPCFTSPLSYNEENAKELWEKSEEYLKSF</sequence>
<proteinExistence type="inferred from homology"/>
<dbReference type="Gene3D" id="3.40.50.720">
    <property type="entry name" value="NAD(P)-binding Rossmann-like Domain"/>
    <property type="match status" value="1"/>
</dbReference>
<dbReference type="AlphaFoldDB" id="A0A1Y2DWX5"/>
<dbReference type="SUPFAM" id="SSF51735">
    <property type="entry name" value="NAD(P)-binding Rossmann-fold domains"/>
    <property type="match status" value="1"/>
</dbReference>
<dbReference type="PANTHER" id="PTHR24320">
    <property type="entry name" value="RETINOL DEHYDROGENASE"/>
    <property type="match status" value="1"/>
</dbReference>
<name>A0A1Y2DWX5_9FUNG</name>
<comment type="caution">
    <text evidence="3">The sequence shown here is derived from an EMBL/GenBank/DDBJ whole genome shotgun (WGS) entry which is preliminary data.</text>
</comment>
<dbReference type="PANTHER" id="PTHR24320:SF148">
    <property type="entry name" value="NAD(P)-BINDING ROSSMANN-FOLD SUPERFAMILY PROTEIN"/>
    <property type="match status" value="1"/>
</dbReference>
<dbReference type="OrthoDB" id="542013at2759"/>
<organism evidence="3 4">
    <name type="scientific">Neocallimastix californiae</name>
    <dbReference type="NCBI Taxonomy" id="1754190"/>
    <lineage>
        <taxon>Eukaryota</taxon>
        <taxon>Fungi</taxon>
        <taxon>Fungi incertae sedis</taxon>
        <taxon>Chytridiomycota</taxon>
        <taxon>Chytridiomycota incertae sedis</taxon>
        <taxon>Neocallimastigomycetes</taxon>
        <taxon>Neocallimastigales</taxon>
        <taxon>Neocallimastigaceae</taxon>
        <taxon>Neocallimastix</taxon>
    </lineage>
</organism>
<comment type="similarity">
    <text evidence="1">Belongs to the short-chain dehydrogenases/reductases (SDR) family.</text>
</comment>
<evidence type="ECO:0000256" key="1">
    <source>
        <dbReference type="ARBA" id="ARBA00006484"/>
    </source>
</evidence>
<keyword evidence="4" id="KW-1185">Reference proteome</keyword>